<dbReference type="InterPro" id="IPR036397">
    <property type="entry name" value="RNaseH_sf"/>
</dbReference>
<dbReference type="EMBL" id="KV448695">
    <property type="protein sequence ID" value="OAX33856.1"/>
    <property type="molecule type" value="Genomic_DNA"/>
</dbReference>
<proteinExistence type="predicted"/>
<dbReference type="AlphaFoldDB" id="A0A1B7MMM6"/>
<protein>
    <submittedName>
        <fullName evidence="1">Uncharacterized protein</fullName>
    </submittedName>
</protein>
<feature type="non-terminal residue" evidence="1">
    <location>
        <position position="1"/>
    </location>
</feature>
<sequence length="169" mass="19128">RKYEGALKIRAECPKFQCKKGTVHCCCRRMLYNGPDFVGVQSLLGIMIACEACGFRAIFFPKFYCELNSIEQCWGYSKRIYRELPASSKEADLERNVLQPLDSVPLVAIRRFSTRSLRFMDAYRKGLGGKQAVWSSKKYHGHRVLPGSIMRGLVGVGLGSRTGGLYFRT</sequence>
<reference evidence="1 2" key="1">
    <citation type="submission" date="2016-06" db="EMBL/GenBank/DDBJ databases">
        <title>Comparative genomics of the ectomycorrhizal sister species Rhizopogon vinicolor and Rhizopogon vesiculosus (Basidiomycota: Boletales) reveals a divergence of the mating type B locus.</title>
        <authorList>
            <consortium name="DOE Joint Genome Institute"/>
            <person name="Mujic A.B."/>
            <person name="Kuo A."/>
            <person name="Tritt A."/>
            <person name="Lipzen A."/>
            <person name="Chen C."/>
            <person name="Johnson J."/>
            <person name="Sharma A."/>
            <person name="Barry K."/>
            <person name="Grigoriev I.V."/>
            <person name="Spatafora J.W."/>
        </authorList>
    </citation>
    <scope>NUCLEOTIDE SEQUENCE [LARGE SCALE GENOMIC DNA]</scope>
    <source>
        <strain evidence="1 2">AM-OR11-026</strain>
    </source>
</reference>
<dbReference type="STRING" id="1314800.A0A1B7MMM6"/>
<keyword evidence="2" id="KW-1185">Reference proteome</keyword>
<dbReference type="PANTHER" id="PTHR35871:SF1">
    <property type="entry name" value="CXC1-LIKE CYSTEINE CLUSTER ASSOCIATED WITH KDZ TRANSPOSASES DOMAIN-CONTAINING PROTEIN"/>
    <property type="match status" value="1"/>
</dbReference>
<dbReference type="GO" id="GO:0003676">
    <property type="term" value="F:nucleic acid binding"/>
    <property type="evidence" value="ECO:0007669"/>
    <property type="project" value="InterPro"/>
</dbReference>
<dbReference type="InParanoid" id="A0A1B7MMM6"/>
<dbReference type="PANTHER" id="PTHR35871">
    <property type="entry name" value="EXPRESSED PROTEIN"/>
    <property type="match status" value="1"/>
</dbReference>
<evidence type="ECO:0000313" key="1">
    <source>
        <dbReference type="EMBL" id="OAX33856.1"/>
    </source>
</evidence>
<name>A0A1B7MMM6_9AGAM</name>
<gene>
    <name evidence="1" type="ORF">K503DRAFT_699744</name>
</gene>
<dbReference type="Gene3D" id="3.30.420.10">
    <property type="entry name" value="Ribonuclease H-like superfamily/Ribonuclease H"/>
    <property type="match status" value="1"/>
</dbReference>
<organism evidence="1 2">
    <name type="scientific">Rhizopogon vinicolor AM-OR11-026</name>
    <dbReference type="NCBI Taxonomy" id="1314800"/>
    <lineage>
        <taxon>Eukaryota</taxon>
        <taxon>Fungi</taxon>
        <taxon>Dikarya</taxon>
        <taxon>Basidiomycota</taxon>
        <taxon>Agaricomycotina</taxon>
        <taxon>Agaricomycetes</taxon>
        <taxon>Agaricomycetidae</taxon>
        <taxon>Boletales</taxon>
        <taxon>Suillineae</taxon>
        <taxon>Rhizopogonaceae</taxon>
        <taxon>Rhizopogon</taxon>
    </lineage>
</organism>
<dbReference type="OrthoDB" id="2416294at2759"/>
<evidence type="ECO:0000313" key="2">
    <source>
        <dbReference type="Proteomes" id="UP000092154"/>
    </source>
</evidence>
<dbReference type="Proteomes" id="UP000092154">
    <property type="component" value="Unassembled WGS sequence"/>
</dbReference>
<accession>A0A1B7MMM6</accession>